<keyword evidence="5 8" id="KW-1133">Transmembrane helix</keyword>
<evidence type="ECO:0000256" key="7">
    <source>
        <dbReference type="SAM" id="MobiDB-lite"/>
    </source>
</evidence>
<feature type="domain" description="EamA" evidence="9">
    <location>
        <begin position="206"/>
        <end position="316"/>
    </location>
</feature>
<dbReference type="PANTHER" id="PTHR42920">
    <property type="entry name" value="OS03G0707200 PROTEIN-RELATED"/>
    <property type="match status" value="1"/>
</dbReference>
<protein>
    <submittedName>
        <fullName evidence="10">DMT family transporter</fullName>
    </submittedName>
</protein>
<feature type="transmembrane region" description="Helical" evidence="8">
    <location>
        <begin position="303"/>
        <end position="321"/>
    </location>
</feature>
<gene>
    <name evidence="10" type="ORF">GCM10025780_00160</name>
</gene>
<comment type="similarity">
    <text evidence="2">Belongs to the EamA transporter family.</text>
</comment>
<keyword evidence="3" id="KW-1003">Cell membrane</keyword>
<feature type="compositionally biased region" description="Basic and acidic residues" evidence="7">
    <location>
        <begin position="347"/>
        <end position="356"/>
    </location>
</feature>
<evidence type="ECO:0000256" key="1">
    <source>
        <dbReference type="ARBA" id="ARBA00004651"/>
    </source>
</evidence>
<keyword evidence="6 8" id="KW-0472">Membrane</keyword>
<evidence type="ECO:0000256" key="2">
    <source>
        <dbReference type="ARBA" id="ARBA00007362"/>
    </source>
</evidence>
<keyword evidence="11" id="KW-1185">Reference proteome</keyword>
<feature type="domain" description="EamA" evidence="9">
    <location>
        <begin position="13"/>
        <end position="159"/>
    </location>
</feature>
<dbReference type="PANTHER" id="PTHR42920:SF5">
    <property type="entry name" value="EAMA DOMAIN-CONTAINING PROTEIN"/>
    <property type="match status" value="1"/>
</dbReference>
<sequence>MLVRLLAFRVDGLLLLVAISWGTTYLVAKDLVGPGSVLALLAVRMLVAAPLMVGVVALSRRGRRAHGGGGARADARRAGRRGPTRPEWAVGLLLGGLLSAVFLLETFGIAHTSATNAGVIISLTIVFTPLLEAAVTRRALPVRFYAAAAGALLGAVLLTSGGAVSTPSLGDGLVLGAAVVRAVHVTVMHRLTSKRSRGEGDAPARPLDTSTLTAVQLATCAVVFTVGSAFVGESIPDYLRQLTPRDVALLLYLAVVCTVFAFFVQMWAVRRTSPTRVSLLLGTEPVWAAVVGASLAHDVLDPGGWAGVALILVATAWGRSIESRRPRPVRALGPDGGTPRSTAPRAGSREDACFRR</sequence>
<keyword evidence="4 8" id="KW-0812">Transmembrane</keyword>
<name>A0ABP8VH61_9MICO</name>
<comment type="subcellular location">
    <subcellularLocation>
        <location evidence="1">Cell membrane</location>
        <topology evidence="1">Multi-pass membrane protein</topology>
    </subcellularLocation>
</comment>
<dbReference type="RefSeq" id="WP_345371806.1">
    <property type="nucleotide sequence ID" value="NZ_BAABLM010000001.1"/>
</dbReference>
<evidence type="ECO:0000313" key="10">
    <source>
        <dbReference type="EMBL" id="GAA4663568.1"/>
    </source>
</evidence>
<comment type="caution">
    <text evidence="10">The sequence shown here is derived from an EMBL/GenBank/DDBJ whole genome shotgun (WGS) entry which is preliminary data.</text>
</comment>
<dbReference type="EMBL" id="BAABLM010000001">
    <property type="protein sequence ID" value="GAA4663568.1"/>
    <property type="molecule type" value="Genomic_DNA"/>
</dbReference>
<accession>A0ABP8VH61</accession>
<evidence type="ECO:0000256" key="8">
    <source>
        <dbReference type="SAM" id="Phobius"/>
    </source>
</evidence>
<organism evidence="10 11">
    <name type="scientific">Frondihabitans cladoniiphilus</name>
    <dbReference type="NCBI Taxonomy" id="715785"/>
    <lineage>
        <taxon>Bacteria</taxon>
        <taxon>Bacillati</taxon>
        <taxon>Actinomycetota</taxon>
        <taxon>Actinomycetes</taxon>
        <taxon>Micrococcales</taxon>
        <taxon>Microbacteriaceae</taxon>
        <taxon>Frondihabitans</taxon>
    </lineage>
</organism>
<feature type="transmembrane region" description="Helical" evidence="8">
    <location>
        <begin position="142"/>
        <end position="161"/>
    </location>
</feature>
<evidence type="ECO:0000256" key="5">
    <source>
        <dbReference type="ARBA" id="ARBA00022989"/>
    </source>
</evidence>
<evidence type="ECO:0000256" key="4">
    <source>
        <dbReference type="ARBA" id="ARBA00022692"/>
    </source>
</evidence>
<evidence type="ECO:0000256" key="6">
    <source>
        <dbReference type="ARBA" id="ARBA00023136"/>
    </source>
</evidence>
<feature type="region of interest" description="Disordered" evidence="7">
    <location>
        <begin position="63"/>
        <end position="84"/>
    </location>
</feature>
<reference evidence="11" key="1">
    <citation type="journal article" date="2019" name="Int. J. Syst. Evol. Microbiol.">
        <title>The Global Catalogue of Microorganisms (GCM) 10K type strain sequencing project: providing services to taxonomists for standard genome sequencing and annotation.</title>
        <authorList>
            <consortium name="The Broad Institute Genomics Platform"/>
            <consortium name="The Broad Institute Genome Sequencing Center for Infectious Disease"/>
            <person name="Wu L."/>
            <person name="Ma J."/>
        </authorList>
    </citation>
    <scope>NUCLEOTIDE SEQUENCE [LARGE SCALE GENOMIC DNA]</scope>
    <source>
        <strain evidence="11">JCM 18956</strain>
    </source>
</reference>
<evidence type="ECO:0000313" key="11">
    <source>
        <dbReference type="Proteomes" id="UP001501295"/>
    </source>
</evidence>
<feature type="region of interest" description="Disordered" evidence="7">
    <location>
        <begin position="327"/>
        <end position="356"/>
    </location>
</feature>
<feature type="transmembrane region" description="Helical" evidence="8">
    <location>
        <begin position="116"/>
        <end position="135"/>
    </location>
</feature>
<evidence type="ECO:0000256" key="3">
    <source>
        <dbReference type="ARBA" id="ARBA00022475"/>
    </source>
</evidence>
<feature type="transmembrane region" description="Helical" evidence="8">
    <location>
        <begin position="88"/>
        <end position="110"/>
    </location>
</feature>
<dbReference type="Pfam" id="PF00892">
    <property type="entry name" value="EamA"/>
    <property type="match status" value="2"/>
</dbReference>
<dbReference type="InterPro" id="IPR037185">
    <property type="entry name" value="EmrE-like"/>
</dbReference>
<dbReference type="SUPFAM" id="SSF103481">
    <property type="entry name" value="Multidrug resistance efflux transporter EmrE"/>
    <property type="match status" value="2"/>
</dbReference>
<dbReference type="Proteomes" id="UP001501295">
    <property type="component" value="Unassembled WGS sequence"/>
</dbReference>
<feature type="transmembrane region" description="Helical" evidence="8">
    <location>
        <begin position="212"/>
        <end position="235"/>
    </location>
</feature>
<feature type="transmembrane region" description="Helical" evidence="8">
    <location>
        <begin position="38"/>
        <end position="58"/>
    </location>
</feature>
<feature type="transmembrane region" description="Helical" evidence="8">
    <location>
        <begin position="247"/>
        <end position="267"/>
    </location>
</feature>
<dbReference type="InterPro" id="IPR000620">
    <property type="entry name" value="EamA_dom"/>
</dbReference>
<evidence type="ECO:0000259" key="9">
    <source>
        <dbReference type="Pfam" id="PF00892"/>
    </source>
</evidence>
<proteinExistence type="inferred from homology"/>
<dbReference type="InterPro" id="IPR051258">
    <property type="entry name" value="Diverse_Substrate_Transporter"/>
</dbReference>